<proteinExistence type="predicted"/>
<comment type="caution">
    <text evidence="1">The sequence shown here is derived from an EMBL/GenBank/DDBJ whole genome shotgun (WGS) entry which is preliminary data.</text>
</comment>
<reference evidence="2" key="1">
    <citation type="journal article" date="2019" name="Int. J. Syst. Evol. Microbiol.">
        <title>The Global Catalogue of Microorganisms (GCM) 10K type strain sequencing project: providing services to taxonomists for standard genome sequencing and annotation.</title>
        <authorList>
            <consortium name="The Broad Institute Genomics Platform"/>
            <consortium name="The Broad Institute Genome Sequencing Center for Infectious Disease"/>
            <person name="Wu L."/>
            <person name="Ma J."/>
        </authorList>
    </citation>
    <scope>NUCLEOTIDE SEQUENCE [LARGE SCALE GENOMIC DNA]</scope>
    <source>
        <strain evidence="2">CGMCC 4.7317</strain>
    </source>
</reference>
<keyword evidence="2" id="KW-1185">Reference proteome</keyword>
<organism evidence="1 2">
    <name type="scientific">Longivirga aurantiaca</name>
    <dbReference type="NCBI Taxonomy" id="1837743"/>
    <lineage>
        <taxon>Bacteria</taxon>
        <taxon>Bacillati</taxon>
        <taxon>Actinomycetota</taxon>
        <taxon>Actinomycetes</taxon>
        <taxon>Sporichthyales</taxon>
        <taxon>Sporichthyaceae</taxon>
        <taxon>Longivirga</taxon>
    </lineage>
</organism>
<dbReference type="InterPro" id="IPR019292">
    <property type="entry name" value="McrC"/>
</dbReference>
<evidence type="ECO:0000313" key="1">
    <source>
        <dbReference type="EMBL" id="MFC6238028.1"/>
    </source>
</evidence>
<dbReference type="RefSeq" id="WP_386765867.1">
    <property type="nucleotide sequence ID" value="NZ_JBHSTI010000008.1"/>
</dbReference>
<dbReference type="PANTHER" id="PTHR38733:SF1">
    <property type="entry name" value="TYPE IV METHYL-DIRECTED RESTRICTION ENZYME ECOKMCRBC"/>
    <property type="match status" value="1"/>
</dbReference>
<sequence length="406" mass="44902">MTTRLQLTEWSTTPGVRLTPPQRDLLRTVFTATVQPSPGTNDLFDVTPGNIIGAGTVDGLAIVIRPKIPISRVLFLLGYATDPDHWRDGEAAIDDHVDVVDVVDAVATLYLRTIRRTIGRGLLAGYHEVRDTQPTVRGRIDLAEQLKRRPGLSAPLALEYCQHDHDIPENQLLLSAALLLARLPLRDTATRRELRRLTDSFPDVTPLQPHRSRIPSITWTRLNGYYRPAVELARLLLSGASPELGAGNASTDLLRIDLTVVFEDFIRAALREAAHLSPEEFPDGDHCAPLRLDVKGRVRLKPDLSWHHHGTWRFVGDVKYKRDTGPGANPDLYQLHAYATATGLDDAWLIYAFGPPEARTHQVIDEGPRLHVRHIDLAASPNDILTSMSLLAAELLPTDGASTLSA</sequence>
<dbReference type="Pfam" id="PF10117">
    <property type="entry name" value="McrBC"/>
    <property type="match status" value="1"/>
</dbReference>
<accession>A0ABW1T1Q2</accession>
<gene>
    <name evidence="1" type="ORF">ACFQGU_09065</name>
</gene>
<dbReference type="Proteomes" id="UP001596138">
    <property type="component" value="Unassembled WGS sequence"/>
</dbReference>
<name>A0ABW1T1Q2_9ACTN</name>
<dbReference type="PANTHER" id="PTHR38733">
    <property type="entry name" value="PROTEIN MCRC"/>
    <property type="match status" value="1"/>
</dbReference>
<protein>
    <submittedName>
        <fullName evidence="1">McrC family protein</fullName>
    </submittedName>
</protein>
<dbReference type="EMBL" id="JBHSTI010000008">
    <property type="protein sequence ID" value="MFC6238028.1"/>
    <property type="molecule type" value="Genomic_DNA"/>
</dbReference>
<evidence type="ECO:0000313" key="2">
    <source>
        <dbReference type="Proteomes" id="UP001596138"/>
    </source>
</evidence>